<evidence type="ECO:0000313" key="1">
    <source>
        <dbReference type="EMBL" id="MPL78322.1"/>
    </source>
</evidence>
<accession>A0A644UHK3</accession>
<dbReference type="SUPFAM" id="SSF53187">
    <property type="entry name" value="Zn-dependent exopeptidases"/>
    <property type="match status" value="1"/>
</dbReference>
<comment type="caution">
    <text evidence="1">The sequence shown here is derived from an EMBL/GenBank/DDBJ whole genome shotgun (WGS) entry which is preliminary data.</text>
</comment>
<protein>
    <recommendedName>
        <fullName evidence="2">N-acetyldiaminopimelate deacetylase</fullName>
    </recommendedName>
</protein>
<organism evidence="1">
    <name type="scientific">bioreactor metagenome</name>
    <dbReference type="NCBI Taxonomy" id="1076179"/>
    <lineage>
        <taxon>unclassified sequences</taxon>
        <taxon>metagenomes</taxon>
        <taxon>ecological metagenomes</taxon>
    </lineage>
</organism>
<sequence>MDAVPTESGPVHLCGHDGHMAVLIGLAEELGEGALLMVAELSRLRVNFDYAFALHNKPNKELNKILMYKNVYAAYQRFCTGHCYKCAYW</sequence>
<dbReference type="Gene3D" id="3.40.630.10">
    <property type="entry name" value="Zn peptidases"/>
    <property type="match status" value="1"/>
</dbReference>
<name>A0A644UHK3_9ZZZZ</name>
<proteinExistence type="predicted"/>
<evidence type="ECO:0008006" key="2">
    <source>
        <dbReference type="Google" id="ProtNLM"/>
    </source>
</evidence>
<dbReference type="EMBL" id="VSSQ01000115">
    <property type="protein sequence ID" value="MPL78322.1"/>
    <property type="molecule type" value="Genomic_DNA"/>
</dbReference>
<dbReference type="AlphaFoldDB" id="A0A644UHK3"/>
<gene>
    <name evidence="1" type="ORF">SDC9_24186</name>
</gene>
<reference evidence="1" key="1">
    <citation type="submission" date="2019-08" db="EMBL/GenBank/DDBJ databases">
        <authorList>
            <person name="Kucharzyk K."/>
            <person name="Murdoch R.W."/>
            <person name="Higgins S."/>
            <person name="Loffler F."/>
        </authorList>
    </citation>
    <scope>NUCLEOTIDE SEQUENCE</scope>
</reference>